<evidence type="ECO:0000259" key="1">
    <source>
        <dbReference type="Pfam" id="PF01883"/>
    </source>
</evidence>
<accession>A0A075SKC3</accession>
<dbReference type="AlphaFoldDB" id="A0A075SKC3"/>
<evidence type="ECO:0000313" key="2">
    <source>
        <dbReference type="EMBL" id="AIG44283.1"/>
    </source>
</evidence>
<dbReference type="InterPro" id="IPR002744">
    <property type="entry name" value="MIP18-like"/>
</dbReference>
<dbReference type="PANTHER" id="PTHR42831:SF1">
    <property type="entry name" value="FE-S PROTEIN MATURATION AUXILIARY FACTOR YITW"/>
    <property type="match status" value="1"/>
</dbReference>
<gene>
    <name evidence="2" type="ORF">ID09_09685</name>
</gene>
<sequence length="113" mass="12632">MREDIQINERALVLSDQLVEVLESIYDPEIELDIYNLGLVYEIHLDETGFCKVVMTFTDAGCSCADTMPGELVAALKTIDGIEDAQVEIVWSPAWKMTRISRLGRITLGISPK</sequence>
<dbReference type="EMBL" id="CP008921">
    <property type="protein sequence ID" value="AIG44283.1"/>
    <property type="molecule type" value="Genomic_DNA"/>
</dbReference>
<protein>
    <submittedName>
        <fullName evidence="2">Aromatic ring hydroxylase</fullName>
    </submittedName>
</protein>
<dbReference type="InterPro" id="IPR034904">
    <property type="entry name" value="FSCA_dom_sf"/>
</dbReference>
<dbReference type="GeneID" id="78827900"/>
<organism evidence="2 3">
    <name type="scientific">Streptococcus suis 6407</name>
    <dbReference type="NCBI Taxonomy" id="1214179"/>
    <lineage>
        <taxon>Bacteria</taxon>
        <taxon>Bacillati</taxon>
        <taxon>Bacillota</taxon>
        <taxon>Bacilli</taxon>
        <taxon>Lactobacillales</taxon>
        <taxon>Streptococcaceae</taxon>
        <taxon>Streptococcus</taxon>
    </lineage>
</organism>
<dbReference type="PATRIC" id="fig|1214179.4.peg.1924"/>
<dbReference type="InterPro" id="IPR052339">
    <property type="entry name" value="Fe-S_Maturation_MIP18"/>
</dbReference>
<dbReference type="Pfam" id="PF01883">
    <property type="entry name" value="FeS_assembly_P"/>
    <property type="match status" value="1"/>
</dbReference>
<name>A0A075SKC3_STRSU</name>
<dbReference type="Proteomes" id="UP000028185">
    <property type="component" value="Chromosome"/>
</dbReference>
<dbReference type="RefSeq" id="WP_024381060.1">
    <property type="nucleotide sequence ID" value="NZ_ALLE01000008.1"/>
</dbReference>
<feature type="domain" description="MIP18 family-like" evidence="1">
    <location>
        <begin position="16"/>
        <end position="89"/>
    </location>
</feature>
<dbReference type="SUPFAM" id="SSF117916">
    <property type="entry name" value="Fe-S cluster assembly (FSCA) domain-like"/>
    <property type="match status" value="1"/>
</dbReference>
<dbReference type="Gene3D" id="3.30.300.130">
    <property type="entry name" value="Fe-S cluster assembly (FSCA)"/>
    <property type="match status" value="1"/>
</dbReference>
<evidence type="ECO:0000313" key="3">
    <source>
        <dbReference type="Proteomes" id="UP000028185"/>
    </source>
</evidence>
<reference evidence="2 3" key="1">
    <citation type="journal article" date="2014" name="Genome Announc.">
        <title>Whole-Genome Sequence of Streptococcus suis Serotype 4 Reference Strain 6407.</title>
        <authorList>
            <person name="Wang K."/>
            <person name="Chen J."/>
            <person name="Yao H."/>
            <person name="Lu C."/>
        </authorList>
    </citation>
    <scope>NUCLEOTIDE SEQUENCE [LARGE SCALE GENOMIC DNA]</scope>
    <source>
        <strain evidence="2">6407</strain>
    </source>
</reference>
<dbReference type="PANTHER" id="PTHR42831">
    <property type="entry name" value="FE-S PROTEIN MATURATION AUXILIARY FACTOR YITW"/>
    <property type="match status" value="1"/>
</dbReference>
<dbReference type="HOGENOM" id="CLU_091588_2_0_9"/>
<proteinExistence type="predicted"/>